<name>K5WGS0_PHACS</name>
<dbReference type="FunFam" id="3.40.50.1000:FF:000018">
    <property type="entry name" value="Calcium-transporting ATPase"/>
    <property type="match status" value="1"/>
</dbReference>
<evidence type="ECO:0000256" key="15">
    <source>
        <dbReference type="ARBA" id="ARBA00038148"/>
    </source>
</evidence>
<dbReference type="InParanoid" id="K5WGS0"/>
<dbReference type="Pfam" id="PF00690">
    <property type="entry name" value="Cation_ATPase_N"/>
    <property type="match status" value="1"/>
</dbReference>
<evidence type="ECO:0000313" key="23">
    <source>
        <dbReference type="Proteomes" id="UP000008370"/>
    </source>
</evidence>
<dbReference type="FunCoup" id="K5WGS0">
    <property type="interactions" value="355"/>
</dbReference>
<dbReference type="InterPro" id="IPR044492">
    <property type="entry name" value="P_typ_ATPase_HD_dom"/>
</dbReference>
<keyword evidence="2 17" id="KW-0813">Transport</keyword>
<evidence type="ECO:0000259" key="19">
    <source>
        <dbReference type="Pfam" id="PF00122"/>
    </source>
</evidence>
<evidence type="ECO:0000256" key="10">
    <source>
        <dbReference type="ARBA" id="ARBA00022842"/>
    </source>
</evidence>
<dbReference type="InterPro" id="IPR023299">
    <property type="entry name" value="ATPase_P-typ_cyto_dom_N"/>
</dbReference>
<dbReference type="STRING" id="650164.K5WGS0"/>
<feature type="compositionally biased region" description="Low complexity" evidence="18">
    <location>
        <begin position="179"/>
        <end position="194"/>
    </location>
</feature>
<evidence type="ECO:0000256" key="4">
    <source>
        <dbReference type="ARBA" id="ARBA00022568"/>
    </source>
</evidence>
<dbReference type="SUPFAM" id="SSF56784">
    <property type="entry name" value="HAD-like"/>
    <property type="match status" value="1"/>
</dbReference>
<dbReference type="NCBIfam" id="TIGR01494">
    <property type="entry name" value="ATPase_P-type"/>
    <property type="match status" value="2"/>
</dbReference>
<dbReference type="InterPro" id="IPR006068">
    <property type="entry name" value="ATPase_P-typ_cation-transptr_C"/>
</dbReference>
<dbReference type="InterPro" id="IPR059000">
    <property type="entry name" value="ATPase_P-type_domA"/>
</dbReference>
<dbReference type="GO" id="GO:0046872">
    <property type="term" value="F:metal ion binding"/>
    <property type="evidence" value="ECO:0007669"/>
    <property type="project" value="UniProtKB-KW"/>
</dbReference>
<evidence type="ECO:0000256" key="6">
    <source>
        <dbReference type="ARBA" id="ARBA00022723"/>
    </source>
</evidence>
<keyword evidence="5 17" id="KW-0812">Transmembrane</keyword>
<feature type="transmembrane region" description="Helical" evidence="17">
    <location>
        <begin position="413"/>
        <end position="430"/>
    </location>
</feature>
<protein>
    <recommendedName>
        <fullName evidence="17">Calcium-transporting ATPase</fullName>
        <ecNumber evidence="17">7.2.2.10</ecNumber>
    </recommendedName>
</protein>
<dbReference type="InterPro" id="IPR008250">
    <property type="entry name" value="ATPase_P-typ_transduc_dom_A_sf"/>
</dbReference>
<feature type="region of interest" description="Disordered" evidence="18">
    <location>
        <begin position="29"/>
        <end position="113"/>
    </location>
</feature>
<dbReference type="Proteomes" id="UP000008370">
    <property type="component" value="Unassembled WGS sequence"/>
</dbReference>
<comment type="similarity">
    <text evidence="15 17">Belongs to the cation transport ATPase (P-type) (TC 3.A.3) family.</text>
</comment>
<keyword evidence="4 17" id="KW-0109">Calcium transport</keyword>
<dbReference type="PANTHER" id="PTHR24093">
    <property type="entry name" value="CATION TRANSPORTING ATPASE"/>
    <property type="match status" value="1"/>
</dbReference>
<feature type="compositionally biased region" description="Basic and acidic residues" evidence="18">
    <location>
        <begin position="1460"/>
        <end position="1470"/>
    </location>
</feature>
<dbReference type="CDD" id="cd02081">
    <property type="entry name" value="P-type_ATPase_Ca_PMCA-like"/>
    <property type="match status" value="1"/>
</dbReference>
<comment type="catalytic activity">
    <reaction evidence="16 17">
        <text>Ca(2+)(in) + ATP + H2O = Ca(2+)(out) + ADP + phosphate + H(+)</text>
        <dbReference type="Rhea" id="RHEA:18105"/>
        <dbReference type="ChEBI" id="CHEBI:15377"/>
        <dbReference type="ChEBI" id="CHEBI:15378"/>
        <dbReference type="ChEBI" id="CHEBI:29108"/>
        <dbReference type="ChEBI" id="CHEBI:30616"/>
        <dbReference type="ChEBI" id="CHEBI:43474"/>
        <dbReference type="ChEBI" id="CHEBI:456216"/>
        <dbReference type="EC" id="7.2.2.10"/>
    </reaction>
</comment>
<evidence type="ECO:0000313" key="22">
    <source>
        <dbReference type="EMBL" id="EKM58525.1"/>
    </source>
</evidence>
<feature type="transmembrane region" description="Helical" evidence="17">
    <location>
        <begin position="450"/>
        <end position="468"/>
    </location>
</feature>
<dbReference type="GO" id="GO:0005388">
    <property type="term" value="F:P-type calcium transporter activity"/>
    <property type="evidence" value="ECO:0007669"/>
    <property type="project" value="UniProtKB-EC"/>
</dbReference>
<dbReference type="GO" id="GO:0005886">
    <property type="term" value="C:plasma membrane"/>
    <property type="evidence" value="ECO:0007669"/>
    <property type="project" value="TreeGrafter"/>
</dbReference>
<dbReference type="Pfam" id="PF13246">
    <property type="entry name" value="Cation_ATPase"/>
    <property type="match status" value="1"/>
</dbReference>
<evidence type="ECO:0000256" key="7">
    <source>
        <dbReference type="ARBA" id="ARBA00022741"/>
    </source>
</evidence>
<dbReference type="InterPro" id="IPR018303">
    <property type="entry name" value="ATPase_P-typ_P_site"/>
</dbReference>
<dbReference type="Pfam" id="PF00689">
    <property type="entry name" value="Cation_ATPase_C"/>
    <property type="match status" value="1"/>
</dbReference>
<evidence type="ECO:0000256" key="1">
    <source>
        <dbReference type="ARBA" id="ARBA00004128"/>
    </source>
</evidence>
<dbReference type="Gene3D" id="3.40.1110.10">
    <property type="entry name" value="Calcium-transporting ATPase, cytoplasmic domain N"/>
    <property type="match status" value="1"/>
</dbReference>
<dbReference type="InterPro" id="IPR023298">
    <property type="entry name" value="ATPase_P-typ_TM_dom_sf"/>
</dbReference>
<dbReference type="InterPro" id="IPR004014">
    <property type="entry name" value="ATPase_P-typ_cation-transptr_N"/>
</dbReference>
<evidence type="ECO:0000256" key="12">
    <source>
        <dbReference type="ARBA" id="ARBA00022989"/>
    </source>
</evidence>
<dbReference type="Gene3D" id="3.40.50.1000">
    <property type="entry name" value="HAD superfamily/HAD-like"/>
    <property type="match status" value="1"/>
</dbReference>
<keyword evidence="3" id="KW-0926">Vacuole</keyword>
<dbReference type="InterPro" id="IPR001757">
    <property type="entry name" value="P_typ_ATPase"/>
</dbReference>
<dbReference type="PRINTS" id="PR00119">
    <property type="entry name" value="CATATPASE"/>
</dbReference>
<dbReference type="GeneID" id="18915619"/>
<keyword evidence="9 17" id="KW-0067">ATP-binding</keyword>
<organism evidence="22 23">
    <name type="scientific">Phanerochaete carnosa (strain HHB-10118-sp)</name>
    <name type="common">White-rot fungus</name>
    <name type="synonym">Peniophora carnosa</name>
    <dbReference type="NCBI Taxonomy" id="650164"/>
    <lineage>
        <taxon>Eukaryota</taxon>
        <taxon>Fungi</taxon>
        <taxon>Dikarya</taxon>
        <taxon>Basidiomycota</taxon>
        <taxon>Agaricomycotina</taxon>
        <taxon>Agaricomycetes</taxon>
        <taxon>Polyporales</taxon>
        <taxon>Phanerochaetaceae</taxon>
        <taxon>Phanerochaete</taxon>
    </lineage>
</organism>
<feature type="compositionally biased region" description="Polar residues" evidence="18">
    <location>
        <begin position="86"/>
        <end position="100"/>
    </location>
</feature>
<dbReference type="SUPFAM" id="SSF81660">
    <property type="entry name" value="Metal cation-transporting ATPase, ATP-binding domain N"/>
    <property type="match status" value="1"/>
</dbReference>
<evidence type="ECO:0000259" key="21">
    <source>
        <dbReference type="Pfam" id="PF00690"/>
    </source>
</evidence>
<dbReference type="Pfam" id="PF00122">
    <property type="entry name" value="E1-E2_ATPase"/>
    <property type="match status" value="1"/>
</dbReference>
<dbReference type="EMBL" id="JH930470">
    <property type="protein sequence ID" value="EKM58525.1"/>
    <property type="molecule type" value="Genomic_DNA"/>
</dbReference>
<dbReference type="PRINTS" id="PR00120">
    <property type="entry name" value="HATPASE"/>
</dbReference>
<evidence type="ECO:0000256" key="8">
    <source>
        <dbReference type="ARBA" id="ARBA00022837"/>
    </source>
</evidence>
<feature type="compositionally biased region" description="Low complexity" evidence="18">
    <location>
        <begin position="56"/>
        <end position="67"/>
    </location>
</feature>
<feature type="transmembrane region" description="Helical" evidence="17">
    <location>
        <begin position="1246"/>
        <end position="1264"/>
    </location>
</feature>
<feature type="transmembrane region" description="Helical" evidence="17">
    <location>
        <begin position="1408"/>
        <end position="1429"/>
    </location>
</feature>
<feature type="transmembrane region" description="Helical" evidence="17">
    <location>
        <begin position="617"/>
        <end position="639"/>
    </location>
</feature>
<accession>K5WGS0</accession>
<evidence type="ECO:0000256" key="14">
    <source>
        <dbReference type="ARBA" id="ARBA00023136"/>
    </source>
</evidence>
<dbReference type="FunFam" id="1.20.1110.10:FF:000039">
    <property type="entry name" value="Calcium-transporting ATPase"/>
    <property type="match status" value="1"/>
</dbReference>
<feature type="region of interest" description="Disordered" evidence="18">
    <location>
        <begin position="1460"/>
        <end position="1479"/>
    </location>
</feature>
<dbReference type="GO" id="GO:0006874">
    <property type="term" value="P:intracellular calcium ion homeostasis"/>
    <property type="evidence" value="ECO:0007669"/>
    <property type="project" value="TreeGrafter"/>
</dbReference>
<evidence type="ECO:0000256" key="13">
    <source>
        <dbReference type="ARBA" id="ARBA00023065"/>
    </source>
</evidence>
<feature type="compositionally biased region" description="Basic and acidic residues" evidence="18">
    <location>
        <begin position="213"/>
        <end position="222"/>
    </location>
</feature>
<feature type="transmembrane region" description="Helical" evidence="17">
    <location>
        <begin position="1212"/>
        <end position="1234"/>
    </location>
</feature>
<dbReference type="GO" id="GO:0005524">
    <property type="term" value="F:ATP binding"/>
    <property type="evidence" value="ECO:0007669"/>
    <property type="project" value="UniProtKB-KW"/>
</dbReference>
<gene>
    <name evidence="22" type="ORF">PHACADRAFT_252935</name>
</gene>
<evidence type="ECO:0000259" key="20">
    <source>
        <dbReference type="Pfam" id="PF00689"/>
    </source>
</evidence>
<evidence type="ECO:0000256" key="11">
    <source>
        <dbReference type="ARBA" id="ARBA00022967"/>
    </source>
</evidence>
<dbReference type="EC" id="7.2.2.10" evidence="17"/>
<feature type="compositionally biased region" description="Polar residues" evidence="18">
    <location>
        <begin position="155"/>
        <end position="167"/>
    </location>
</feature>
<dbReference type="Gene3D" id="1.20.1110.10">
    <property type="entry name" value="Calcium-transporting ATPase, transmembrane domain"/>
    <property type="match status" value="1"/>
</dbReference>
<evidence type="ECO:0000256" key="18">
    <source>
        <dbReference type="SAM" id="MobiDB-lite"/>
    </source>
</evidence>
<dbReference type="Gene3D" id="2.70.150.10">
    <property type="entry name" value="Calcium-transporting ATPase, cytoplasmic transduction domain A"/>
    <property type="match status" value="1"/>
</dbReference>
<dbReference type="OrthoDB" id="3352408at2759"/>
<evidence type="ECO:0000256" key="9">
    <source>
        <dbReference type="ARBA" id="ARBA00022840"/>
    </source>
</evidence>
<sequence length="1479" mass="160137">MSTNNSADNLNQLGDSELGIPSIQVTTDLSTPRLTLASPPDVGSSFSDSYSPLGSPPYESRSRSPSEQGLLSPVPILRSGRPSLDVPSSPTGSSWGSDGSTHVPPSPTLSTASSVHFANQTTLALRDNNPSERSGLSSLHLLSVNGHGHGHARKNSNASTLDGSTEGTEPDSHSIGMATLVPTLSPTPSQTSSVGGTTVHEHERSSSHLHFQVPERKDKGEEHDEAETETERPVLDLTQDEGIDPTPFAFKPYQLASLVDPKNLSALTQMGGTDGLLKGLGTHPKHGLPILSGSSHVDIGKGKKVDVLGDGRPGTGTPPPGAGDGASQRHDRIAGDAETGAVPGIMVIGDDGEAEEAKMEGLEPRSEMGHIDAHCASRATLEDRHRVFGENVLPSRKTKSLLQLMWLALKDKVLVLLSIAAIVSLALGFFQDFGTPRPADEPPVDWVEGVAIIIAIFIVVMVGSLNDWQKERQFQVLNEKKEERGVKVIRGGVERVIDIHDVVVGDVALVEPGEIVPCDGVFLSGHNVRCDESGATGESDAIRKLSYEECVRAHEKGDASAHADCFMVSGSKVLEGYGSYVVITVGTKSFNGRIMMALRGDTENTPLQLKLNDLAELIAKLGSAAGLLLFTALMIRFFVQLGTNNPQRTSNQKGIAFVQILIISVTLIVVAVPEGLPLAVTLALAFATKRMTKEKLLVRVLGSCETMANASVVCTDKTGTLTQNEMTIVAGSLGIHCKFVHQLEQNKSRTNAGEEAGVRPSDYARRKHAEDFSIDQTELNHVLSDSLKELLNASIAINSTAFEDEHPDTGAMVFVGSKTETALLNFAKENGWADYKKTREEAAIEQMIPFSSERKAMGVVVRLHGGRYRLFLKGASEILTRMCTRHIVVANPNGTPQLHDDIETREIDELANENIQRTIIFYANQTLRTIAICYRDFESWPPKGVHVQLKDEVPYDILAQDLTLIGIVGIEDPLRPGVRDAVAMCQKAGVAVKMCTGDNVLTARSIALQCGIYTAGGIIMEGPVFRQLNDPDMLELVPRLQVLARSSPEDKKLLVEKLKELGEIVGVTGDGTNDGPALKTADVGFSMGIAGTEVAKEASDIILMDDNFSSIVKAIMWGRCVNDAVRKFLQFQVSTNITAVIITFVSAVASSEEESVLSAVQLLWINIIMDTFAALALATDPASEASLDRKPDKKTTPLFTVDMYKQILGQSAYQTIITLIFHFLGARILGFHPTSDSTLQNKYDKTVQTLVFNIFVFAQIFNSINSRRLDNKLNIFQGVLRNYYFIGITLLEIGVQILIVFVGGAAFQVTPVGGREWGISLALGVVSIPLGALLRAIPNGPVERLFIKLRLLPRPELLPTSHDVEWNQAIDLVRDNLSTFSHVRGARMRASSYVDRSRKARTQPQQQVAMSSLMMMVPTLVASSIGAGWHPQSPQGLDDPAHFDPSKSSAALWENKIQIHPDTKPDDPAFKKWGHLKQQ</sequence>
<dbReference type="RefSeq" id="XP_007393835.1">
    <property type="nucleotide sequence ID" value="XM_007393773.1"/>
</dbReference>
<feature type="region of interest" description="Disordered" evidence="18">
    <location>
        <begin position="305"/>
        <end position="330"/>
    </location>
</feature>
<feature type="transmembrane region" description="Helical" evidence="17">
    <location>
        <begin position="1319"/>
        <end position="1337"/>
    </location>
</feature>
<feature type="region of interest" description="Disordered" evidence="18">
    <location>
        <begin position="1430"/>
        <end position="1449"/>
    </location>
</feature>
<dbReference type="NCBIfam" id="TIGR01517">
    <property type="entry name" value="ATPase-IIB_Ca"/>
    <property type="match status" value="1"/>
</dbReference>
<evidence type="ECO:0000256" key="5">
    <source>
        <dbReference type="ARBA" id="ARBA00022692"/>
    </source>
</evidence>
<dbReference type="InterPro" id="IPR023214">
    <property type="entry name" value="HAD_sf"/>
</dbReference>
<dbReference type="KEGG" id="pco:PHACADRAFT_252935"/>
<evidence type="ECO:0000256" key="2">
    <source>
        <dbReference type="ARBA" id="ARBA00022448"/>
    </source>
</evidence>
<dbReference type="HOGENOM" id="CLU_002360_9_3_1"/>
<proteinExistence type="inferred from homology"/>
<keyword evidence="23" id="KW-1185">Reference proteome</keyword>
<keyword evidence="8 17" id="KW-0106">Calcium</keyword>
<comment type="subcellular location">
    <subcellularLocation>
        <location evidence="17">Membrane</location>
        <topology evidence="17">Multi-pass membrane protein</topology>
    </subcellularLocation>
    <subcellularLocation>
        <location evidence="1">Vacuole membrane</location>
        <topology evidence="1">Multi-pass membrane protein</topology>
    </subcellularLocation>
</comment>
<dbReference type="SFLD" id="SFLDF00027">
    <property type="entry name" value="p-type_atpase"/>
    <property type="match status" value="1"/>
</dbReference>
<dbReference type="SUPFAM" id="SSF81665">
    <property type="entry name" value="Calcium ATPase, transmembrane domain M"/>
    <property type="match status" value="1"/>
</dbReference>
<evidence type="ECO:0000256" key="17">
    <source>
        <dbReference type="RuleBase" id="RU361146"/>
    </source>
</evidence>
<dbReference type="SFLD" id="SFLDS00003">
    <property type="entry name" value="Haloacid_Dehalogenase"/>
    <property type="match status" value="1"/>
</dbReference>
<keyword evidence="11" id="KW-1278">Translocase</keyword>
<dbReference type="GO" id="GO:0005774">
    <property type="term" value="C:vacuolar membrane"/>
    <property type="evidence" value="ECO:0007669"/>
    <property type="project" value="UniProtKB-SubCell"/>
</dbReference>
<keyword evidence="10" id="KW-0460">Magnesium</keyword>
<reference evidence="22 23" key="1">
    <citation type="journal article" date="2012" name="BMC Genomics">
        <title>Comparative genomics of the white-rot fungi, Phanerochaete carnosa and P. chrysosporium, to elucidate the genetic basis of the distinct wood types they colonize.</title>
        <authorList>
            <person name="Suzuki H."/>
            <person name="MacDonald J."/>
            <person name="Syed K."/>
            <person name="Salamov A."/>
            <person name="Hori C."/>
            <person name="Aerts A."/>
            <person name="Henrissat B."/>
            <person name="Wiebenga A."/>
            <person name="vanKuyk P.A."/>
            <person name="Barry K."/>
            <person name="Lindquist E."/>
            <person name="LaButti K."/>
            <person name="Lapidus A."/>
            <person name="Lucas S."/>
            <person name="Coutinho P."/>
            <person name="Gong Y."/>
            <person name="Samejima M."/>
            <person name="Mahadevan R."/>
            <person name="Abou-Zaid M."/>
            <person name="de Vries R.P."/>
            <person name="Igarashi K."/>
            <person name="Yadav J.S."/>
            <person name="Grigoriev I.V."/>
            <person name="Master E.R."/>
        </authorList>
    </citation>
    <scope>NUCLEOTIDE SEQUENCE [LARGE SCALE GENOMIC DNA]</scope>
    <source>
        <strain evidence="22 23">HHB-10118-sp</strain>
    </source>
</reference>
<feature type="domain" description="Cation-transporting P-type ATPase C-terminal" evidence="20">
    <location>
        <begin position="1155"/>
        <end position="1336"/>
    </location>
</feature>
<keyword evidence="6" id="KW-0479">Metal-binding</keyword>
<dbReference type="InterPro" id="IPR036412">
    <property type="entry name" value="HAD-like_sf"/>
</dbReference>
<dbReference type="PROSITE" id="PS00154">
    <property type="entry name" value="ATPASE_E1_E2"/>
    <property type="match status" value="1"/>
</dbReference>
<comment type="function">
    <text evidence="17">Catalyzes the hydrolysis of ATP coupled with the transport of calcium.</text>
</comment>
<evidence type="ECO:0000256" key="3">
    <source>
        <dbReference type="ARBA" id="ARBA00022554"/>
    </source>
</evidence>
<keyword evidence="14 17" id="KW-0472">Membrane</keyword>
<dbReference type="FunFam" id="2.70.150.10:FF:000028">
    <property type="entry name" value="Calcium-transporting ATPase"/>
    <property type="match status" value="1"/>
</dbReference>
<feature type="transmembrane region" description="Helical" evidence="17">
    <location>
        <begin position="659"/>
        <end position="687"/>
    </location>
</feature>
<feature type="domain" description="P-type ATPase A" evidence="19">
    <location>
        <begin position="483"/>
        <end position="597"/>
    </location>
</feature>
<dbReference type="GO" id="GO:0016887">
    <property type="term" value="F:ATP hydrolysis activity"/>
    <property type="evidence" value="ECO:0007669"/>
    <property type="project" value="InterPro"/>
</dbReference>
<feature type="transmembrane region" description="Helical" evidence="17">
    <location>
        <begin position="1284"/>
        <end position="1307"/>
    </location>
</feature>
<dbReference type="FunFam" id="3.40.1110.10:FF:000031">
    <property type="entry name" value="Calcium-transporting ATPase"/>
    <property type="match status" value="1"/>
</dbReference>
<dbReference type="PANTHER" id="PTHR24093:SF369">
    <property type="entry name" value="CALCIUM-TRANSPORTING ATPASE"/>
    <property type="match status" value="1"/>
</dbReference>
<feature type="domain" description="Cation-transporting P-type ATPase N-terminal" evidence="21">
    <location>
        <begin position="379"/>
        <end position="424"/>
    </location>
</feature>
<feature type="region of interest" description="Disordered" evidence="18">
    <location>
        <begin position="142"/>
        <end position="234"/>
    </location>
</feature>
<keyword evidence="7 17" id="KW-0547">Nucleotide-binding</keyword>
<dbReference type="InterPro" id="IPR006408">
    <property type="entry name" value="P-type_ATPase_IIB"/>
</dbReference>
<dbReference type="SFLD" id="SFLDG00002">
    <property type="entry name" value="C1.7:_P-type_atpase_like"/>
    <property type="match status" value="1"/>
</dbReference>
<evidence type="ECO:0000256" key="16">
    <source>
        <dbReference type="ARBA" id="ARBA00048694"/>
    </source>
</evidence>
<keyword evidence="13 17" id="KW-0406">Ion transport</keyword>
<keyword evidence="12 17" id="KW-1133">Transmembrane helix</keyword>
<comment type="caution">
    <text evidence="17">Lacks conserved residue(s) required for the propagation of feature annotation.</text>
</comment>
<dbReference type="SUPFAM" id="SSF81653">
    <property type="entry name" value="Calcium ATPase, transduction domain A"/>
    <property type="match status" value="1"/>
</dbReference>